<name>A0A183DM69_9BILA</name>
<accession>A0A183DM69</accession>
<evidence type="ECO:0000313" key="2">
    <source>
        <dbReference type="EMBL" id="VDK77806.1"/>
    </source>
</evidence>
<evidence type="ECO:0000313" key="3">
    <source>
        <dbReference type="Proteomes" id="UP000271098"/>
    </source>
</evidence>
<reference evidence="2 3" key="2">
    <citation type="submission" date="2018-11" db="EMBL/GenBank/DDBJ databases">
        <authorList>
            <consortium name="Pathogen Informatics"/>
        </authorList>
    </citation>
    <scope>NUCLEOTIDE SEQUENCE [LARGE SCALE GENOMIC DNA]</scope>
</reference>
<dbReference type="AlphaFoldDB" id="A0A183DM69"/>
<reference evidence="4" key="1">
    <citation type="submission" date="2016-06" db="UniProtKB">
        <authorList>
            <consortium name="WormBaseParasite"/>
        </authorList>
    </citation>
    <scope>IDENTIFICATION</scope>
</reference>
<proteinExistence type="predicted"/>
<gene>
    <name evidence="2" type="ORF">GPUH_LOCUS9808</name>
</gene>
<sequence length="176" mass="18803">MVLRVEDSLDGIMVSDPYSPVPVRSTSECNAGEYETKILPVEDSSSVDCSDFDFSVEVKFDPEEGDSVEWISVVLLLVNPFDEILVSDPEYSDPETSVIVWSGSGGVSCSDSVVRGVVCSDSGNDVRETFEVVFVEDSVNGKSDLKEPVLVSKSIVGDDTGNDGGADTFSDIDPAV</sequence>
<dbReference type="WBParaSite" id="GPUH_0000982101-mRNA-1">
    <property type="protein sequence ID" value="GPUH_0000982101-mRNA-1"/>
    <property type="gene ID" value="GPUH_0000982101"/>
</dbReference>
<evidence type="ECO:0000313" key="4">
    <source>
        <dbReference type="WBParaSite" id="GPUH_0000982101-mRNA-1"/>
    </source>
</evidence>
<evidence type="ECO:0000256" key="1">
    <source>
        <dbReference type="SAM" id="MobiDB-lite"/>
    </source>
</evidence>
<protein>
    <submittedName>
        <fullName evidence="4">HYR domain-containing protein</fullName>
    </submittedName>
</protein>
<dbReference type="Proteomes" id="UP000271098">
    <property type="component" value="Unassembled WGS sequence"/>
</dbReference>
<dbReference type="EMBL" id="UYRT01033989">
    <property type="protein sequence ID" value="VDK77806.1"/>
    <property type="molecule type" value="Genomic_DNA"/>
</dbReference>
<keyword evidence="3" id="KW-1185">Reference proteome</keyword>
<organism evidence="4">
    <name type="scientific">Gongylonema pulchrum</name>
    <dbReference type="NCBI Taxonomy" id="637853"/>
    <lineage>
        <taxon>Eukaryota</taxon>
        <taxon>Metazoa</taxon>
        <taxon>Ecdysozoa</taxon>
        <taxon>Nematoda</taxon>
        <taxon>Chromadorea</taxon>
        <taxon>Rhabditida</taxon>
        <taxon>Spirurina</taxon>
        <taxon>Spiruromorpha</taxon>
        <taxon>Spiruroidea</taxon>
        <taxon>Gongylonematidae</taxon>
        <taxon>Gongylonema</taxon>
    </lineage>
</organism>
<feature type="region of interest" description="Disordered" evidence="1">
    <location>
        <begin position="156"/>
        <end position="176"/>
    </location>
</feature>